<feature type="region of interest" description="Disordered" evidence="1">
    <location>
        <begin position="136"/>
        <end position="159"/>
    </location>
</feature>
<dbReference type="InterPro" id="IPR011989">
    <property type="entry name" value="ARM-like"/>
</dbReference>
<comment type="caution">
    <text evidence="2">The sequence shown here is derived from an EMBL/GenBank/DDBJ whole genome shotgun (WGS) entry which is preliminary data.</text>
</comment>
<evidence type="ECO:0000313" key="2">
    <source>
        <dbReference type="EMBL" id="RPF42466.1"/>
    </source>
</evidence>
<dbReference type="RefSeq" id="WP_123930598.1">
    <property type="nucleotide sequence ID" value="NZ_RKRE01000003.1"/>
</dbReference>
<evidence type="ECO:0000256" key="1">
    <source>
        <dbReference type="SAM" id="MobiDB-lite"/>
    </source>
</evidence>
<sequence>MSYQPLRKEVTREAVCPFCGLAIERPKELAGERVREMPLGQCSGCGAVYAYDATGHNLGAAFSEALVFACNDDWGLAWNLLPDEDYLQAVVERYDLETHRIIPNGALGDRRVRGALFFVRLQEDIQELTRNAVQQKLRAARPASPKPAAPEPPPAEIAAGPLSKKEVEALVANYQLDPVIAAARHDRKIMRHLQRLLCAGDELVRLRAAEALGKVAGELVTTDPAAVVSVFQGLFNHFADSSASNWGSVDAIGEVIANAPDLFAGYIAKLFPLLTEESVRPAAVKALARIAAVRPDAVRRRIFFPLLPFVQDKNPLTRGYTALLLGRLGGPEARQLLEMLRNDTTPIGVYEEGRIVTKTVGQIANEALATLP</sequence>
<gene>
    <name evidence="2" type="ORF">EDD75_1567</name>
</gene>
<proteinExistence type="predicted"/>
<dbReference type="Pfam" id="PF13513">
    <property type="entry name" value="HEAT_EZ"/>
    <property type="match status" value="1"/>
</dbReference>
<dbReference type="Gene3D" id="1.25.10.10">
    <property type="entry name" value="Leucine-rich Repeat Variant"/>
    <property type="match status" value="1"/>
</dbReference>
<evidence type="ECO:0008006" key="4">
    <source>
        <dbReference type="Google" id="ProtNLM"/>
    </source>
</evidence>
<dbReference type="Proteomes" id="UP000282654">
    <property type="component" value="Unassembled WGS sequence"/>
</dbReference>
<accession>A0A3N5AC89</accession>
<dbReference type="InterPro" id="IPR054701">
    <property type="entry name" value="DVU0298-like"/>
</dbReference>
<reference evidence="2 3" key="1">
    <citation type="submission" date="2018-11" db="EMBL/GenBank/DDBJ databases">
        <title>Genomic Encyclopedia of Type Strains, Phase IV (KMG-IV): sequencing the most valuable type-strain genomes for metagenomic binning, comparative biology and taxonomic classification.</title>
        <authorList>
            <person name="Goeker M."/>
        </authorList>
    </citation>
    <scope>NUCLEOTIDE SEQUENCE [LARGE SCALE GENOMIC DNA]</scope>
    <source>
        <strain evidence="2 3">DSM 102936</strain>
    </source>
</reference>
<dbReference type="OrthoDB" id="9774367at2"/>
<name>A0A3N5AC89_9THEO</name>
<keyword evidence="3" id="KW-1185">Reference proteome</keyword>
<evidence type="ECO:0000313" key="3">
    <source>
        <dbReference type="Proteomes" id="UP000282654"/>
    </source>
</evidence>
<dbReference type="NCBIfam" id="NF045662">
    <property type="entry name" value="DVU0298_fam"/>
    <property type="match status" value="1"/>
</dbReference>
<dbReference type="EMBL" id="RKRE01000003">
    <property type="protein sequence ID" value="RPF42466.1"/>
    <property type="molecule type" value="Genomic_DNA"/>
</dbReference>
<dbReference type="SUPFAM" id="SSF48371">
    <property type="entry name" value="ARM repeat"/>
    <property type="match status" value="1"/>
</dbReference>
<protein>
    <recommendedName>
        <fullName evidence="4">HEAT repeat protein</fullName>
    </recommendedName>
</protein>
<organism evidence="2 3">
    <name type="scientific">Thermodesulfitimonas autotrophica</name>
    <dbReference type="NCBI Taxonomy" id="1894989"/>
    <lineage>
        <taxon>Bacteria</taxon>
        <taxon>Bacillati</taxon>
        <taxon>Bacillota</taxon>
        <taxon>Clostridia</taxon>
        <taxon>Thermoanaerobacterales</taxon>
        <taxon>Thermoanaerobacteraceae</taxon>
        <taxon>Thermodesulfitimonas</taxon>
    </lineage>
</organism>
<dbReference type="AlphaFoldDB" id="A0A3N5AC89"/>
<feature type="compositionally biased region" description="Pro residues" evidence="1">
    <location>
        <begin position="144"/>
        <end position="155"/>
    </location>
</feature>
<dbReference type="InterPro" id="IPR016024">
    <property type="entry name" value="ARM-type_fold"/>
</dbReference>